<evidence type="ECO:0000256" key="8">
    <source>
        <dbReference type="ARBA" id="ARBA00023136"/>
    </source>
</evidence>
<evidence type="ECO:0000256" key="10">
    <source>
        <dbReference type="ARBA" id="ARBA00023264"/>
    </source>
</evidence>
<gene>
    <name evidence="14" type="primary">pgsA</name>
    <name evidence="14" type="ORF">FIV42_27485</name>
</gene>
<dbReference type="PANTHER" id="PTHR14269:SF62">
    <property type="entry name" value="CDP-DIACYLGLYCEROL--GLYCEROL-3-PHOSPHATE 3-PHOSPHATIDYLTRANSFERASE 1, CHLOROPLASTIC"/>
    <property type="match status" value="1"/>
</dbReference>
<dbReference type="GO" id="GO:0008444">
    <property type="term" value="F:CDP-diacylglycerol-glycerol-3-phosphate 3-phosphatidyltransferase activity"/>
    <property type="evidence" value="ECO:0007669"/>
    <property type="project" value="UniProtKB-UniRule"/>
</dbReference>
<accession>A0A4Y6Q1D2</accession>
<evidence type="ECO:0000256" key="11">
    <source>
        <dbReference type="NCBIfam" id="TIGR00560"/>
    </source>
</evidence>
<feature type="transmembrane region" description="Helical" evidence="13">
    <location>
        <begin position="12"/>
        <end position="34"/>
    </location>
</feature>
<evidence type="ECO:0000256" key="5">
    <source>
        <dbReference type="ARBA" id="ARBA00022692"/>
    </source>
</evidence>
<evidence type="ECO:0000256" key="3">
    <source>
        <dbReference type="ARBA" id="ARBA00022516"/>
    </source>
</evidence>
<protein>
    <recommendedName>
        <fullName evidence="11">CDP-diacylglycerol--glycerol-3-phosphate 3-phosphatidyltransferase</fullName>
        <ecNumber evidence="11">2.7.8.5</ecNumber>
    </recommendedName>
</protein>
<evidence type="ECO:0000256" key="6">
    <source>
        <dbReference type="ARBA" id="ARBA00022989"/>
    </source>
</evidence>
<dbReference type="RefSeq" id="WP_141200797.1">
    <property type="nucleotide sequence ID" value="NZ_CP041186.1"/>
</dbReference>
<comment type="similarity">
    <text evidence="2 12">Belongs to the CDP-alcohol phosphatidyltransferase class-I family.</text>
</comment>
<keyword evidence="4 12" id="KW-0808">Transferase</keyword>
<dbReference type="Pfam" id="PF01066">
    <property type="entry name" value="CDP-OH_P_transf"/>
    <property type="match status" value="1"/>
</dbReference>
<evidence type="ECO:0000256" key="1">
    <source>
        <dbReference type="ARBA" id="ARBA00004141"/>
    </source>
</evidence>
<keyword evidence="3" id="KW-0444">Lipid biosynthesis</keyword>
<sequence length="205" mass="23108">MSAATIREDIFNLPNLLTLFRIALIPVVSLFIYYGDPMSGLIAVLLFWVASVTDWLDGYLARKRNLVSLTGKFLDPLADKLLVMATLLMLLPLGRISPWLVMIILAREFSVMGLRSIAAGEGFIIAAGQGGKFKTAFQMTGLLGLIIHYEYLVDYWFIEFRLNFHLIGLWLLIISVIFSLQSAYEYFKGFLEAIEKVQSEATGRE</sequence>
<keyword evidence="10" id="KW-1208">Phospholipid metabolism</keyword>
<evidence type="ECO:0000256" key="12">
    <source>
        <dbReference type="RuleBase" id="RU003750"/>
    </source>
</evidence>
<comment type="subcellular location">
    <subcellularLocation>
        <location evidence="1">Membrane</location>
        <topology evidence="1">Multi-pass membrane protein</topology>
    </subcellularLocation>
</comment>
<dbReference type="PIRSF" id="PIRSF000847">
    <property type="entry name" value="Phos_ph_gly_syn"/>
    <property type="match status" value="1"/>
</dbReference>
<dbReference type="EMBL" id="CP041186">
    <property type="protein sequence ID" value="QDG54353.1"/>
    <property type="molecule type" value="Genomic_DNA"/>
</dbReference>
<dbReference type="Proteomes" id="UP000315995">
    <property type="component" value="Chromosome"/>
</dbReference>
<keyword evidence="5 13" id="KW-0812">Transmembrane</keyword>
<keyword evidence="8 13" id="KW-0472">Membrane</keyword>
<dbReference type="GO" id="GO:0046474">
    <property type="term" value="P:glycerophospholipid biosynthetic process"/>
    <property type="evidence" value="ECO:0007669"/>
    <property type="project" value="TreeGrafter"/>
</dbReference>
<dbReference type="PROSITE" id="PS00379">
    <property type="entry name" value="CDP_ALCOHOL_P_TRANSF"/>
    <property type="match status" value="1"/>
</dbReference>
<reference evidence="14 15" key="1">
    <citation type="submission" date="2019-06" db="EMBL/GenBank/DDBJ databases">
        <title>Persicimonas caeni gen. nov., sp. nov., a predatory bacterium isolated from solar saltern.</title>
        <authorList>
            <person name="Wang S."/>
        </authorList>
    </citation>
    <scope>NUCLEOTIDE SEQUENCE [LARGE SCALE GENOMIC DNA]</scope>
    <source>
        <strain evidence="14 15">YN101</strain>
    </source>
</reference>
<dbReference type="InterPro" id="IPR048254">
    <property type="entry name" value="CDP_ALCOHOL_P_TRANSF_CS"/>
</dbReference>
<keyword evidence="9" id="KW-0594">Phospholipid biosynthesis</keyword>
<evidence type="ECO:0000256" key="2">
    <source>
        <dbReference type="ARBA" id="ARBA00010441"/>
    </source>
</evidence>
<proteinExistence type="inferred from homology"/>
<evidence type="ECO:0000256" key="4">
    <source>
        <dbReference type="ARBA" id="ARBA00022679"/>
    </source>
</evidence>
<dbReference type="GO" id="GO:0016020">
    <property type="term" value="C:membrane"/>
    <property type="evidence" value="ECO:0007669"/>
    <property type="project" value="UniProtKB-SubCell"/>
</dbReference>
<keyword evidence="15" id="KW-1185">Reference proteome</keyword>
<dbReference type="NCBIfam" id="TIGR00560">
    <property type="entry name" value="pgsA"/>
    <property type="match status" value="1"/>
</dbReference>
<evidence type="ECO:0000313" key="15">
    <source>
        <dbReference type="Proteomes" id="UP000315995"/>
    </source>
</evidence>
<evidence type="ECO:0000313" key="14">
    <source>
        <dbReference type="EMBL" id="QDG54353.1"/>
    </source>
</evidence>
<dbReference type="InterPro" id="IPR000462">
    <property type="entry name" value="CDP-OH_P_trans"/>
</dbReference>
<dbReference type="Gene3D" id="1.20.120.1760">
    <property type="match status" value="1"/>
</dbReference>
<organism evidence="14 15">
    <name type="scientific">Persicimonas caeni</name>
    <dbReference type="NCBI Taxonomy" id="2292766"/>
    <lineage>
        <taxon>Bacteria</taxon>
        <taxon>Deltaproteobacteria</taxon>
        <taxon>Bradymonadales</taxon>
        <taxon>Bradymonadaceae</taxon>
        <taxon>Persicimonas</taxon>
    </lineage>
</organism>
<feature type="transmembrane region" description="Helical" evidence="13">
    <location>
        <begin position="40"/>
        <end position="60"/>
    </location>
</feature>
<feature type="transmembrane region" description="Helical" evidence="13">
    <location>
        <begin position="164"/>
        <end position="184"/>
    </location>
</feature>
<keyword evidence="7" id="KW-0443">Lipid metabolism</keyword>
<dbReference type="PANTHER" id="PTHR14269">
    <property type="entry name" value="CDP-DIACYLGLYCEROL--GLYCEROL-3-PHOSPHATE 3-PHOSPHATIDYLTRANSFERASE-RELATED"/>
    <property type="match status" value="1"/>
</dbReference>
<dbReference type="AlphaFoldDB" id="A0A4Y6Q1D2"/>
<dbReference type="InterPro" id="IPR004570">
    <property type="entry name" value="Phosphatidylglycerol_P_synth"/>
</dbReference>
<accession>A0A5B8YCR3</accession>
<evidence type="ECO:0000256" key="9">
    <source>
        <dbReference type="ARBA" id="ARBA00023209"/>
    </source>
</evidence>
<feature type="transmembrane region" description="Helical" evidence="13">
    <location>
        <begin position="140"/>
        <end position="158"/>
    </location>
</feature>
<dbReference type="OrthoDB" id="9796672at2"/>
<dbReference type="EC" id="2.7.8.5" evidence="11"/>
<keyword evidence="6 13" id="KW-1133">Transmembrane helix</keyword>
<dbReference type="InterPro" id="IPR050324">
    <property type="entry name" value="CDP-alcohol_PTase-I"/>
</dbReference>
<feature type="transmembrane region" description="Helical" evidence="13">
    <location>
        <begin position="81"/>
        <end position="106"/>
    </location>
</feature>
<evidence type="ECO:0000256" key="7">
    <source>
        <dbReference type="ARBA" id="ARBA00023098"/>
    </source>
</evidence>
<dbReference type="InterPro" id="IPR043130">
    <property type="entry name" value="CDP-OH_PTrfase_TM_dom"/>
</dbReference>
<evidence type="ECO:0000256" key="13">
    <source>
        <dbReference type="SAM" id="Phobius"/>
    </source>
</evidence>
<name>A0A4Y6Q1D2_PERCE</name>